<feature type="transmembrane region" description="Helical" evidence="1">
    <location>
        <begin position="247"/>
        <end position="265"/>
    </location>
</feature>
<protein>
    <submittedName>
        <fullName evidence="2">Uncharacterized protein</fullName>
    </submittedName>
</protein>
<feature type="transmembrane region" description="Helical" evidence="1">
    <location>
        <begin position="108"/>
        <end position="126"/>
    </location>
</feature>
<proteinExistence type="predicted"/>
<feature type="transmembrane region" description="Helical" evidence="1">
    <location>
        <begin position="146"/>
        <end position="169"/>
    </location>
</feature>
<keyword evidence="1" id="KW-0812">Transmembrane</keyword>
<dbReference type="EMBL" id="BRXW01000071">
    <property type="protein sequence ID" value="GMI04275.1"/>
    <property type="molecule type" value="Genomic_DNA"/>
</dbReference>
<reference evidence="3" key="1">
    <citation type="journal article" date="2023" name="Commun. Biol.">
        <title>Genome analysis of Parmales, the sister group of diatoms, reveals the evolutionary specialization of diatoms from phago-mixotrophs to photoautotrophs.</title>
        <authorList>
            <person name="Ban H."/>
            <person name="Sato S."/>
            <person name="Yoshikawa S."/>
            <person name="Yamada K."/>
            <person name="Nakamura Y."/>
            <person name="Ichinomiya M."/>
            <person name="Sato N."/>
            <person name="Blanc-Mathieu R."/>
            <person name="Endo H."/>
            <person name="Kuwata A."/>
            <person name="Ogata H."/>
        </authorList>
    </citation>
    <scope>NUCLEOTIDE SEQUENCE [LARGE SCALE GENOMIC DNA]</scope>
    <source>
        <strain evidence="3">NIES 3700</strain>
    </source>
</reference>
<gene>
    <name evidence="2" type="ORF">TrLO_g11514</name>
</gene>
<evidence type="ECO:0000313" key="3">
    <source>
        <dbReference type="Proteomes" id="UP001165122"/>
    </source>
</evidence>
<keyword evidence="1" id="KW-1133">Transmembrane helix</keyword>
<sequence length="294" mass="31920">MYSCWSMGSKTCTVVRAREGDPNPKVVSANIGNVPVVDKNERRLSLVGSRGSSNPDQQRAYINSLIQNASTIGGAGTERMREAGEQFFIVVRNSSGDVVKDTRVLMKIARIGVATKLLMTLSMGYMDILTDFLVAQSYYDVKDFSTAYATAGFAVFAIASQAMVTFFQYGKKPWKERFGRTFAALLGFAPLVEGFSLWTGKEDPDMLVSGPMMYAWTKGADIGLESIPESIIQVNGLLKQDYGDIKTIQIIGVISSIVSGAFIMMDGNFGFILSKYLSSPGVRLNGASSPPARS</sequence>
<dbReference type="Proteomes" id="UP001165122">
    <property type="component" value="Unassembled WGS sequence"/>
</dbReference>
<comment type="caution">
    <text evidence="2">The sequence shown here is derived from an EMBL/GenBank/DDBJ whole genome shotgun (WGS) entry which is preliminary data.</text>
</comment>
<organism evidence="2 3">
    <name type="scientific">Triparma laevis f. longispina</name>
    <dbReference type="NCBI Taxonomy" id="1714387"/>
    <lineage>
        <taxon>Eukaryota</taxon>
        <taxon>Sar</taxon>
        <taxon>Stramenopiles</taxon>
        <taxon>Ochrophyta</taxon>
        <taxon>Bolidophyceae</taxon>
        <taxon>Parmales</taxon>
        <taxon>Triparmaceae</taxon>
        <taxon>Triparma</taxon>
    </lineage>
</organism>
<evidence type="ECO:0000313" key="2">
    <source>
        <dbReference type="EMBL" id="GMI04275.1"/>
    </source>
</evidence>
<accession>A0A9W7CEJ6</accession>
<name>A0A9W7CEJ6_9STRA</name>
<evidence type="ECO:0000256" key="1">
    <source>
        <dbReference type="SAM" id="Phobius"/>
    </source>
</evidence>
<dbReference type="OrthoDB" id="10648491at2759"/>
<dbReference type="AlphaFoldDB" id="A0A9W7CEJ6"/>
<keyword evidence="3" id="KW-1185">Reference proteome</keyword>
<keyword evidence="1" id="KW-0472">Membrane</keyword>